<dbReference type="PANTHER" id="PTHR31793">
    <property type="entry name" value="4-HYDROXYBENZOYL-COA THIOESTERASE FAMILY MEMBER"/>
    <property type="match status" value="1"/>
</dbReference>
<dbReference type="STRING" id="1120977.GCA_000619845_00200"/>
<name>A0A4Y7XEM5_9GAMM</name>
<dbReference type="EMBL" id="SNTY01000012">
    <property type="protein sequence ID" value="TEU30114.1"/>
    <property type="molecule type" value="Genomic_DNA"/>
</dbReference>
<dbReference type="PANTHER" id="PTHR31793:SF37">
    <property type="entry name" value="ACYL-COA THIOESTER HYDROLASE YBGC"/>
    <property type="match status" value="1"/>
</dbReference>
<evidence type="ECO:0000313" key="2">
    <source>
        <dbReference type="EMBL" id="TEU30114.1"/>
    </source>
</evidence>
<dbReference type="Proteomes" id="UP000297834">
    <property type="component" value="Unassembled WGS sequence"/>
</dbReference>
<dbReference type="RefSeq" id="WP_134243594.1">
    <property type="nucleotide sequence ID" value="NZ_SNTY01000012.1"/>
</dbReference>
<keyword evidence="3" id="KW-1185">Reference proteome</keyword>
<dbReference type="GO" id="GO:0047617">
    <property type="term" value="F:fatty acyl-CoA hydrolase activity"/>
    <property type="evidence" value="ECO:0007669"/>
    <property type="project" value="TreeGrafter"/>
</dbReference>
<reference evidence="2 3" key="1">
    <citation type="submission" date="2019-03" db="EMBL/GenBank/DDBJ databases">
        <title>Alkanindiges illinoisensis: a potential pathogenic isolated from ascites of a gastric cancer patient with abdominal metastasis.</title>
        <authorList>
            <person name="Hu X."/>
            <person name="Yang B."/>
            <person name="Yan X."/>
            <person name="Lin L."/>
            <person name="Zhao H."/>
            <person name="Zhou F."/>
            <person name="Su B."/>
            <person name="Chen J."/>
            <person name="Rui Y."/>
            <person name="Wang Q."/>
            <person name="Zheng L."/>
        </authorList>
    </citation>
    <scope>NUCLEOTIDE SEQUENCE [LARGE SCALE GENOMIC DNA]</scope>
    <source>
        <strain evidence="2 3">NFYY 23406</strain>
    </source>
</reference>
<dbReference type="Gene3D" id="3.10.129.10">
    <property type="entry name" value="Hotdog Thioesterase"/>
    <property type="match status" value="1"/>
</dbReference>
<sequence length="134" mass="15772">MQLFEQIITVTDQHLDSFGHVNNIMYLQWMQDVAWAHSAALGLDFIGYQKLDAAMVARHHEMTYLASCFTGDQLLLKTWLTETDGFNLYRQYEFIRLQDKKVVFEAKTHWVCIRLSNGRPIRMPPEFKKAYIVL</sequence>
<organism evidence="2 3">
    <name type="scientific">Alkanindiges illinoisensis</name>
    <dbReference type="NCBI Taxonomy" id="197183"/>
    <lineage>
        <taxon>Bacteria</taxon>
        <taxon>Pseudomonadati</taxon>
        <taxon>Pseudomonadota</taxon>
        <taxon>Gammaproteobacteria</taxon>
        <taxon>Moraxellales</taxon>
        <taxon>Moraxellaceae</taxon>
        <taxon>Alkanindiges</taxon>
    </lineage>
</organism>
<dbReference type="InterPro" id="IPR050563">
    <property type="entry name" value="4-hydroxybenzoyl-CoA_TE"/>
</dbReference>
<dbReference type="OrthoDB" id="9801517at2"/>
<protein>
    <submittedName>
        <fullName evidence="2">Acyl-CoA thioesterase</fullName>
    </submittedName>
</protein>
<evidence type="ECO:0000256" key="1">
    <source>
        <dbReference type="ARBA" id="ARBA00022801"/>
    </source>
</evidence>
<comment type="caution">
    <text evidence="2">The sequence shown here is derived from an EMBL/GenBank/DDBJ whole genome shotgun (WGS) entry which is preliminary data.</text>
</comment>
<keyword evidence="1" id="KW-0378">Hydrolase</keyword>
<dbReference type="CDD" id="cd00586">
    <property type="entry name" value="4HBT"/>
    <property type="match status" value="1"/>
</dbReference>
<evidence type="ECO:0000313" key="3">
    <source>
        <dbReference type="Proteomes" id="UP000297834"/>
    </source>
</evidence>
<accession>A0A4Y7XEM5</accession>
<dbReference type="Pfam" id="PF13279">
    <property type="entry name" value="4HBT_2"/>
    <property type="match status" value="1"/>
</dbReference>
<gene>
    <name evidence="2" type="ORF">E2B99_03485</name>
</gene>
<proteinExistence type="predicted"/>
<dbReference type="AlphaFoldDB" id="A0A4Y7XEM5"/>
<dbReference type="SUPFAM" id="SSF54637">
    <property type="entry name" value="Thioesterase/thiol ester dehydrase-isomerase"/>
    <property type="match status" value="1"/>
</dbReference>
<dbReference type="InterPro" id="IPR029069">
    <property type="entry name" value="HotDog_dom_sf"/>
</dbReference>